<dbReference type="AlphaFoldDB" id="A0A1V0M2G6"/>
<geneLocation type="plasmid" evidence="1">
    <name>pT5282-mphA</name>
</geneLocation>
<keyword evidence="1" id="KW-0614">Plasmid</keyword>
<organism evidence="1">
    <name type="scientific">Enterobacter cloacae</name>
    <dbReference type="NCBI Taxonomy" id="550"/>
    <lineage>
        <taxon>Bacteria</taxon>
        <taxon>Pseudomonadati</taxon>
        <taxon>Pseudomonadota</taxon>
        <taxon>Gammaproteobacteria</taxon>
        <taxon>Enterobacterales</taxon>
        <taxon>Enterobacteriaceae</taxon>
        <taxon>Enterobacter</taxon>
        <taxon>Enterobacter cloacae complex</taxon>
    </lineage>
</organism>
<name>A0A1V0M2G6_ENTCL</name>
<protein>
    <submittedName>
        <fullName evidence="1">Uncharacterized protein</fullName>
    </submittedName>
</protein>
<sequence>MAFISRYRAAVRGSVTPELYPGFPTFSFVYNIIEVNCISQKSSQDMVATQCTYRHRSVSPGFPF</sequence>
<proteinExistence type="predicted"/>
<accession>A0A1V0M2G6</accession>
<reference evidence="1" key="1">
    <citation type="journal article" date="2017" name="Int. J. Antimicrob. Agents">
        <title>Sequencing and comparative genomics analysis of the IncHI2 plasmids pT5282-mphA and p112298-catA and the IncHI5 plasmid pYNKP001-dfrA.</title>
        <authorList>
            <person name="Liang Q."/>
            <person name="Yin Z."/>
            <person name="Zhao Y."/>
            <person name="Liang L."/>
            <person name="Feng J."/>
            <person name="Zhan Z."/>
            <person name="Wang H."/>
            <person name="Song Y."/>
            <person name="Tong Y."/>
            <person name="Wu W."/>
            <person name="Chen W."/>
            <person name="Wang J."/>
            <person name="Jiang L."/>
            <person name="Zhou D."/>
        </authorList>
    </citation>
    <scope>NUCLEOTIDE SEQUENCE</scope>
    <source>
        <strain evidence="1">T5282</strain>
        <plasmid evidence="1">pT5282-mphA</plasmid>
    </source>
</reference>
<evidence type="ECO:0000313" key="1">
    <source>
        <dbReference type="EMBL" id="ARD69088.1"/>
    </source>
</evidence>
<dbReference type="EMBL" id="KY270852">
    <property type="protein sequence ID" value="ARD69088.1"/>
    <property type="molecule type" value="Genomic_DNA"/>
</dbReference>